<organism evidence="4 5">
    <name type="scientific">Dendrobium thyrsiflorum</name>
    <name type="common">Pinecone-like raceme dendrobium</name>
    <name type="synonym">Orchid</name>
    <dbReference type="NCBI Taxonomy" id="117978"/>
    <lineage>
        <taxon>Eukaryota</taxon>
        <taxon>Viridiplantae</taxon>
        <taxon>Streptophyta</taxon>
        <taxon>Embryophyta</taxon>
        <taxon>Tracheophyta</taxon>
        <taxon>Spermatophyta</taxon>
        <taxon>Magnoliopsida</taxon>
        <taxon>Liliopsida</taxon>
        <taxon>Asparagales</taxon>
        <taxon>Orchidaceae</taxon>
        <taxon>Epidendroideae</taxon>
        <taxon>Malaxideae</taxon>
        <taxon>Dendrobiinae</taxon>
        <taxon>Dendrobium</taxon>
    </lineage>
</organism>
<proteinExistence type="predicted"/>
<dbReference type="PANTHER" id="PTHR47926:SF344">
    <property type="entry name" value="OS07G0636900 PROTEIN"/>
    <property type="match status" value="1"/>
</dbReference>
<feature type="repeat" description="PPR" evidence="2">
    <location>
        <begin position="313"/>
        <end position="347"/>
    </location>
</feature>
<keyword evidence="5" id="KW-1185">Reference proteome</keyword>
<dbReference type="Pfam" id="PF14432">
    <property type="entry name" value="DYW_deaminase"/>
    <property type="match status" value="1"/>
</dbReference>
<protein>
    <recommendedName>
        <fullName evidence="3">DYW domain-containing protein</fullName>
    </recommendedName>
</protein>
<comment type="caution">
    <text evidence="4">The sequence shown here is derived from an EMBL/GenBank/DDBJ whole genome shotgun (WGS) entry which is preliminary data.</text>
</comment>
<feature type="domain" description="DYW" evidence="3">
    <location>
        <begin position="530"/>
        <end position="621"/>
    </location>
</feature>
<dbReference type="InterPro" id="IPR032867">
    <property type="entry name" value="DYW_dom"/>
</dbReference>
<dbReference type="InterPro" id="IPR002885">
    <property type="entry name" value="PPR_rpt"/>
</dbReference>
<dbReference type="InterPro" id="IPR046960">
    <property type="entry name" value="PPR_At4g14850-like_plant"/>
</dbReference>
<gene>
    <name evidence="4" type="ORF">M5K25_006233</name>
</gene>
<accession>A0ABD0VCB7</accession>
<dbReference type="AlphaFoldDB" id="A0ABD0VCB7"/>
<evidence type="ECO:0000256" key="1">
    <source>
        <dbReference type="ARBA" id="ARBA00022737"/>
    </source>
</evidence>
<dbReference type="Proteomes" id="UP001552299">
    <property type="component" value="Unassembled WGS sequence"/>
</dbReference>
<evidence type="ECO:0000259" key="3">
    <source>
        <dbReference type="Pfam" id="PF14432"/>
    </source>
</evidence>
<dbReference type="Gene3D" id="1.25.40.10">
    <property type="entry name" value="Tetratricopeptide repeat domain"/>
    <property type="match status" value="3"/>
</dbReference>
<keyword evidence="1" id="KW-0677">Repeat</keyword>
<dbReference type="PANTHER" id="PTHR47926">
    <property type="entry name" value="PENTATRICOPEPTIDE REPEAT-CONTAINING PROTEIN"/>
    <property type="match status" value="1"/>
</dbReference>
<feature type="repeat" description="PPR" evidence="2">
    <location>
        <begin position="180"/>
        <end position="214"/>
    </location>
</feature>
<dbReference type="InterPro" id="IPR046848">
    <property type="entry name" value="E_motif"/>
</dbReference>
<evidence type="ECO:0000313" key="4">
    <source>
        <dbReference type="EMBL" id="KAL0922261.1"/>
    </source>
</evidence>
<evidence type="ECO:0000256" key="2">
    <source>
        <dbReference type="PROSITE-ProRule" id="PRU00708"/>
    </source>
</evidence>
<dbReference type="Pfam" id="PF13041">
    <property type="entry name" value="PPR_2"/>
    <property type="match status" value="1"/>
</dbReference>
<dbReference type="EMBL" id="JANQDX010000006">
    <property type="protein sequence ID" value="KAL0922261.1"/>
    <property type="molecule type" value="Genomic_DNA"/>
</dbReference>
<dbReference type="InterPro" id="IPR011990">
    <property type="entry name" value="TPR-like_helical_dom_sf"/>
</dbReference>
<dbReference type="PROSITE" id="PS51375">
    <property type="entry name" value="PPR"/>
    <property type="match status" value="2"/>
</dbReference>
<dbReference type="FunFam" id="1.25.40.10:FF:000184">
    <property type="entry name" value="Pentatricopeptide repeat-containing protein, chloroplastic"/>
    <property type="match status" value="1"/>
</dbReference>
<dbReference type="Pfam" id="PF01535">
    <property type="entry name" value="PPR"/>
    <property type="match status" value="4"/>
</dbReference>
<reference evidence="4 5" key="1">
    <citation type="journal article" date="2024" name="Plant Biotechnol. J.">
        <title>Dendrobium thyrsiflorum genome and its molecular insights into genes involved in important horticultural traits.</title>
        <authorList>
            <person name="Chen B."/>
            <person name="Wang J.Y."/>
            <person name="Zheng P.J."/>
            <person name="Li K.L."/>
            <person name="Liang Y.M."/>
            <person name="Chen X.F."/>
            <person name="Zhang C."/>
            <person name="Zhao X."/>
            <person name="He X."/>
            <person name="Zhang G.Q."/>
            <person name="Liu Z.J."/>
            <person name="Xu Q."/>
        </authorList>
    </citation>
    <scope>NUCLEOTIDE SEQUENCE [LARGE SCALE GENOMIC DNA]</scope>
    <source>
        <strain evidence="4">GZMU011</strain>
    </source>
</reference>
<sequence length="665" mass="74193">MTTYLHLAAAGGGGCPTPVRSLLSRCSSLHHLQQIHAHLTTHPLLSPAPLLHSLIRSAAAGGHLNYAGHLLQHFRPSSPIPWNFLIQAHSKSPSSGESIRLFRLMLALDSVSPDKYTYTFILTSCCREPSPLAGDASHAMALKSGFAFDLFVANSLVNLHSEFGRLYCAQRAFEEMPLKDSISWTNLIKGYAKQGKMNVARKLFDEMPHPNEVSWVILIAGYVKVGNYHDAVKLFNYMLQSSNDRPSEPVLVSVLSACTHIGALTQGRWIHAYIDKINLPMTVNITNALIDMYCKCGIIDSAKEVFGLALERDLLTWSCMISGLALHGSGNEALKVFREMVAYGVQPDSIAVLGVLNGCSHSGLVDEGCSIFYRMSQSWGITPEIEHYGCLIDLLGRAGELQKALGIIFKMPVEPDIIIWRSLLSACRNYRNVELGERILDQIVRFDLIKQGGGHLLVSNLYAAAGRWEKVAKLRSIIRDEGEVQKPGWSCIEINGEVHEFVADDRLHHQIVDIRRKLNEVLREVAEKGGYLANTELVLFDLSEEDREQAVHLHSEKLAVSFGLMNMAAGCSIRIVKSLRICEDCHSAMKGISYVFDREIVVRDRSRFHTFKEGRCSCMDYCVLNRLWYLHTGSYFFMLNSKLAEISLGFEELIVMMLAVELAIV</sequence>
<evidence type="ECO:0000313" key="5">
    <source>
        <dbReference type="Proteomes" id="UP001552299"/>
    </source>
</evidence>
<name>A0ABD0VCB7_DENTH</name>
<dbReference type="Pfam" id="PF20431">
    <property type="entry name" value="E_motif"/>
    <property type="match status" value="1"/>
</dbReference>
<dbReference type="NCBIfam" id="TIGR00756">
    <property type="entry name" value="PPR"/>
    <property type="match status" value="3"/>
</dbReference>